<dbReference type="PROSITE" id="PS51257">
    <property type="entry name" value="PROKAR_LIPOPROTEIN"/>
    <property type="match status" value="1"/>
</dbReference>
<evidence type="ECO:0000313" key="2">
    <source>
        <dbReference type="EMBL" id="MBK5926909.1"/>
    </source>
</evidence>
<dbReference type="AlphaFoldDB" id="A0A934WIH8"/>
<organism evidence="2 3">
    <name type="scientific">Rhodobaculum claviforme</name>
    <dbReference type="NCBI Taxonomy" id="1549854"/>
    <lineage>
        <taxon>Bacteria</taxon>
        <taxon>Pseudomonadati</taxon>
        <taxon>Pseudomonadota</taxon>
        <taxon>Alphaproteobacteria</taxon>
        <taxon>Rhodobacterales</taxon>
        <taxon>Paracoccaceae</taxon>
        <taxon>Rhodobaculum</taxon>
    </lineage>
</organism>
<dbReference type="EMBL" id="NHSD01000185">
    <property type="protein sequence ID" value="MBK5926909.1"/>
    <property type="molecule type" value="Genomic_DNA"/>
</dbReference>
<comment type="caution">
    <text evidence="2">The sequence shown here is derived from an EMBL/GenBank/DDBJ whole genome shotgun (WGS) entry which is preliminary data.</text>
</comment>
<reference evidence="2" key="1">
    <citation type="submission" date="2017-05" db="EMBL/GenBank/DDBJ databases">
        <authorList>
            <person name="Imhoff J.F."/>
            <person name="Rahn T."/>
            <person name="Kuenzel S."/>
            <person name="Neulinger S.C."/>
        </authorList>
    </citation>
    <scope>NUCLEOTIDE SEQUENCE</scope>
    <source>
        <strain evidence="2">LMG 28126</strain>
    </source>
</reference>
<evidence type="ECO:0000313" key="3">
    <source>
        <dbReference type="Proteomes" id="UP000706333"/>
    </source>
</evidence>
<dbReference type="InterPro" id="IPR005586">
    <property type="entry name" value="ABC_trans_aux"/>
</dbReference>
<keyword evidence="3" id="KW-1185">Reference proteome</keyword>
<gene>
    <name evidence="2" type="ORF">CCR87_06040</name>
</gene>
<proteinExistence type="predicted"/>
<accession>A0A934WIH8</accession>
<dbReference type="Pfam" id="PF03886">
    <property type="entry name" value="ABC_trans_aux"/>
    <property type="match status" value="1"/>
</dbReference>
<dbReference type="Gene3D" id="3.40.50.10610">
    <property type="entry name" value="ABC-type transport auxiliary lipoprotein component"/>
    <property type="match status" value="1"/>
</dbReference>
<dbReference type="RefSeq" id="WP_201156677.1">
    <property type="nucleotide sequence ID" value="NZ_NHSD01000185.1"/>
</dbReference>
<dbReference type="SUPFAM" id="SSF159594">
    <property type="entry name" value="XCC0632-like"/>
    <property type="match status" value="1"/>
</dbReference>
<name>A0A934WIH8_9RHOB</name>
<dbReference type="Proteomes" id="UP000706333">
    <property type="component" value="Unassembled WGS sequence"/>
</dbReference>
<evidence type="ECO:0000259" key="1">
    <source>
        <dbReference type="Pfam" id="PF03886"/>
    </source>
</evidence>
<protein>
    <recommendedName>
        <fullName evidence="1">ABC-type transport auxiliary lipoprotein component domain-containing protein</fullName>
    </recommendedName>
</protein>
<feature type="domain" description="ABC-type transport auxiliary lipoprotein component" evidence="1">
    <location>
        <begin position="34"/>
        <end position="193"/>
    </location>
</feature>
<sequence length="207" mass="21750">MTLPRPALPFMLLAALSLAGCGGLLGSSPALDAYELRAPAQAPAAARSLARDVVVEVPEAGPAIAIDRILIRPNPVQAQYLPGARWIGDAPVMVQGMLVRTLQDANAFRYVGRRPLGPGADFALVSELTDFQAEQVADGTRVRVRLSVQLVREQDAAVIASRTFQTTAPVDSLATLDVVRGFNAASDTVLREVSAWVLGRLGAGVAG</sequence>
<reference evidence="2" key="2">
    <citation type="journal article" date="2020" name="Microorganisms">
        <title>Osmotic Adaptation and Compatible Solute Biosynthesis of Phototrophic Bacteria as Revealed from Genome Analyses.</title>
        <authorList>
            <person name="Imhoff J.F."/>
            <person name="Rahn T."/>
            <person name="Kunzel S."/>
            <person name="Keller A."/>
            <person name="Neulinger S.C."/>
        </authorList>
    </citation>
    <scope>NUCLEOTIDE SEQUENCE</scope>
    <source>
        <strain evidence="2">LMG 28126</strain>
    </source>
</reference>